<dbReference type="GO" id="GO:0019563">
    <property type="term" value="P:glycerol catabolic process"/>
    <property type="evidence" value="ECO:0007669"/>
    <property type="project" value="TreeGrafter"/>
</dbReference>
<keyword evidence="2" id="KW-0547">Nucleotide-binding</keyword>
<dbReference type="InterPro" id="IPR004007">
    <property type="entry name" value="DhaL_dom"/>
</dbReference>
<dbReference type="EMBL" id="CP000542">
    <property type="protein sequence ID" value="ABM57797.1"/>
    <property type="molecule type" value="Genomic_DNA"/>
</dbReference>
<dbReference type="SUPFAM" id="SSF82549">
    <property type="entry name" value="DAK1/DegV-like"/>
    <property type="match status" value="1"/>
</dbReference>
<dbReference type="Gene3D" id="3.40.50.10440">
    <property type="entry name" value="Dihydroxyacetone kinase, domain 1"/>
    <property type="match status" value="1"/>
</dbReference>
<keyword evidence="3 7" id="KW-0418">Kinase</keyword>
<dbReference type="Pfam" id="PF02734">
    <property type="entry name" value="Dak2"/>
    <property type="match status" value="1"/>
</dbReference>
<dbReference type="SMART" id="SM01120">
    <property type="entry name" value="Dak2"/>
    <property type="match status" value="1"/>
</dbReference>
<evidence type="ECO:0000259" key="5">
    <source>
        <dbReference type="PROSITE" id="PS51480"/>
    </source>
</evidence>
<dbReference type="InterPro" id="IPR050861">
    <property type="entry name" value="Dihydroxyacetone_Kinase"/>
</dbReference>
<dbReference type="PROSITE" id="PS51481">
    <property type="entry name" value="DHAK"/>
    <property type="match status" value="1"/>
</dbReference>
<dbReference type="AlphaFoldDB" id="A1WJJ0"/>
<evidence type="ECO:0000256" key="4">
    <source>
        <dbReference type="ARBA" id="ARBA00022840"/>
    </source>
</evidence>
<dbReference type="HOGENOM" id="CLU_017054_6_1_4"/>
<dbReference type="Gene3D" id="3.30.1180.20">
    <property type="entry name" value="Dihydroxyacetone kinase, domain 2"/>
    <property type="match status" value="1"/>
</dbReference>
<dbReference type="InterPro" id="IPR012737">
    <property type="entry name" value="DhaK_L_YcgS"/>
</dbReference>
<evidence type="ECO:0000256" key="1">
    <source>
        <dbReference type="ARBA" id="ARBA00022679"/>
    </source>
</evidence>
<dbReference type="InterPro" id="IPR036117">
    <property type="entry name" value="DhaL_dom_sf"/>
</dbReference>
<dbReference type="PANTHER" id="PTHR28629">
    <property type="entry name" value="TRIOKINASE/FMN CYCLASE"/>
    <property type="match status" value="1"/>
</dbReference>
<dbReference type="Proteomes" id="UP000000374">
    <property type="component" value="Chromosome"/>
</dbReference>
<feature type="domain" description="DhaK" evidence="6">
    <location>
        <begin position="9"/>
        <end position="331"/>
    </location>
</feature>
<organism evidence="7 8">
    <name type="scientific">Verminephrobacter eiseniae (strain EF01-2)</name>
    <dbReference type="NCBI Taxonomy" id="391735"/>
    <lineage>
        <taxon>Bacteria</taxon>
        <taxon>Pseudomonadati</taxon>
        <taxon>Pseudomonadota</taxon>
        <taxon>Betaproteobacteria</taxon>
        <taxon>Burkholderiales</taxon>
        <taxon>Comamonadaceae</taxon>
        <taxon>Verminephrobacter</taxon>
    </lineage>
</organism>
<dbReference type="GeneID" id="76460625"/>
<keyword evidence="1 7" id="KW-0808">Transferase</keyword>
<dbReference type="Pfam" id="PF02733">
    <property type="entry name" value="Dak1"/>
    <property type="match status" value="1"/>
</dbReference>
<dbReference type="GO" id="GO:0005829">
    <property type="term" value="C:cytosol"/>
    <property type="evidence" value="ECO:0007669"/>
    <property type="project" value="TreeGrafter"/>
</dbReference>
<dbReference type="RefSeq" id="WP_011809803.1">
    <property type="nucleotide sequence ID" value="NC_008786.1"/>
</dbReference>
<keyword evidence="4" id="KW-0067">ATP-binding</keyword>
<dbReference type="FunFam" id="1.25.40.340:FF:000002">
    <property type="entry name" value="Dihydroxyacetone kinase, L subunit"/>
    <property type="match status" value="1"/>
</dbReference>
<protein>
    <submittedName>
        <fullName evidence="7">Dihydroxyacetone kinase, L subunit</fullName>
        <ecNumber evidence="7">2.7.1.29</ecNumber>
    </submittedName>
</protein>
<dbReference type="NCBIfam" id="NF011049">
    <property type="entry name" value="PRK14479.1"/>
    <property type="match status" value="1"/>
</dbReference>
<dbReference type="STRING" id="391735.Veis_2047"/>
<dbReference type="NCBIfam" id="TIGR02365">
    <property type="entry name" value="dha_L_ycgS"/>
    <property type="match status" value="1"/>
</dbReference>
<evidence type="ECO:0000313" key="7">
    <source>
        <dbReference type="EMBL" id="ABM57797.1"/>
    </source>
</evidence>
<dbReference type="eggNOG" id="COG2376">
    <property type="taxonomic scope" value="Bacteria"/>
</dbReference>
<dbReference type="GO" id="GO:0005524">
    <property type="term" value="F:ATP binding"/>
    <property type="evidence" value="ECO:0007669"/>
    <property type="project" value="UniProtKB-KW"/>
</dbReference>
<accession>A1WJJ0</accession>
<feature type="domain" description="DhaL" evidence="5">
    <location>
        <begin position="401"/>
        <end position="604"/>
    </location>
</feature>
<evidence type="ECO:0000313" key="8">
    <source>
        <dbReference type="Proteomes" id="UP000000374"/>
    </source>
</evidence>
<dbReference type="Gene3D" id="1.25.40.340">
    <property type="match status" value="1"/>
</dbReference>
<sequence length="612" mass="63103">MPLNRVINNPDHVVEDMLAGWLLAHADTVVATDNPRVLRRRAAPQAGKVGVVTGGGSGHEPAFLGYLGDGLLDAVAIGEIFSSPTARSFMDAIRAADGGAGVACLYGNYAGDNMNVQLATRMAEREGITVQTVVANDDVASAPRGDEGRRRGVAGEILMWKVGAAKAAQGGSLAEVIAVARKAIEHTRSVGIGLSACVIPAVGKANFTIEAGSMEMGIGHHGEPGVAVCATASAAQMAQQMLDMVLPDLPFGAGDRVAVLVSGLGATPLMEQYILYAEVTRRLQAAGITVAFNRVGNLFTSLEMMGVTLTLMKLDDELQACLGAACQSVGLALRPSGSAPYPSAGFAPQPSAALAPHPPAGLPVAGAAMRQQAGLAAATGPAARPQPGTARSVQGPALDMARCGALVRELIDTICAHRQYLSEIDGLIGDGDHGINMSKGFAGCGERLDRLGEAEALQLPKALEQLSQALMDDIGGSMGPLYGRFFMGFVSTLEHHAQLDAALFGQALAAAVANVQAMGNAQPGDKTLIDTLVPACAAYRQALEEGRDFAQALDAMRDAAEAGKESTRALQARVGRSARLGARSIGVLDAGASSCFLILQSMARSLQRQLSA</sequence>
<dbReference type="OrthoDB" id="9806345at2"/>
<evidence type="ECO:0000259" key="6">
    <source>
        <dbReference type="PROSITE" id="PS51481"/>
    </source>
</evidence>
<dbReference type="InterPro" id="IPR004006">
    <property type="entry name" value="DhaK_dom"/>
</dbReference>
<evidence type="ECO:0000256" key="2">
    <source>
        <dbReference type="ARBA" id="ARBA00022741"/>
    </source>
</evidence>
<dbReference type="PROSITE" id="PS51480">
    <property type="entry name" value="DHAL"/>
    <property type="match status" value="1"/>
</dbReference>
<reference evidence="8" key="1">
    <citation type="submission" date="2006-12" db="EMBL/GenBank/DDBJ databases">
        <title>Complete sequence of chromosome 1 of Verminephrobacter eiseniae EF01-2.</title>
        <authorList>
            <person name="Copeland A."/>
            <person name="Lucas S."/>
            <person name="Lapidus A."/>
            <person name="Barry K."/>
            <person name="Detter J.C."/>
            <person name="Glavina del Rio T."/>
            <person name="Dalin E."/>
            <person name="Tice H."/>
            <person name="Pitluck S."/>
            <person name="Chertkov O."/>
            <person name="Brettin T."/>
            <person name="Bruce D."/>
            <person name="Han C."/>
            <person name="Tapia R."/>
            <person name="Gilna P."/>
            <person name="Schmutz J."/>
            <person name="Larimer F."/>
            <person name="Land M."/>
            <person name="Hauser L."/>
            <person name="Kyrpides N."/>
            <person name="Kim E."/>
            <person name="Stahl D."/>
            <person name="Richardson P."/>
        </authorList>
    </citation>
    <scope>NUCLEOTIDE SEQUENCE [LARGE SCALE GENOMIC DNA]</scope>
    <source>
        <strain evidence="8">EF01-2</strain>
    </source>
</reference>
<proteinExistence type="predicted"/>
<dbReference type="GO" id="GO:0004371">
    <property type="term" value="F:glycerone kinase activity"/>
    <property type="evidence" value="ECO:0007669"/>
    <property type="project" value="UniProtKB-EC"/>
</dbReference>
<keyword evidence="8" id="KW-1185">Reference proteome</keyword>
<evidence type="ECO:0000256" key="3">
    <source>
        <dbReference type="ARBA" id="ARBA00022777"/>
    </source>
</evidence>
<name>A1WJJ0_VEREI</name>
<dbReference type="EC" id="2.7.1.29" evidence="7"/>
<dbReference type="KEGG" id="vei:Veis_2047"/>
<dbReference type="FunFam" id="3.40.50.10440:FF:000001">
    <property type="entry name" value="Dihydroxyacetone kinase, DhaK subunit"/>
    <property type="match status" value="1"/>
</dbReference>
<dbReference type="PANTHER" id="PTHR28629:SF4">
    <property type="entry name" value="TRIOKINASE_FMN CYCLASE"/>
    <property type="match status" value="1"/>
</dbReference>
<dbReference type="SUPFAM" id="SSF101473">
    <property type="entry name" value="DhaL-like"/>
    <property type="match status" value="1"/>
</dbReference>
<gene>
    <name evidence="7" type="ordered locus">Veis_2047</name>
</gene>